<gene>
    <name evidence="2" type="ORF">ABID14_000446</name>
</gene>
<dbReference type="Proteomes" id="UP001549162">
    <property type="component" value="Unassembled WGS sequence"/>
</dbReference>
<organism evidence="2 3">
    <name type="scientific">Peptoniphilus olsenii</name>
    <dbReference type="NCBI Taxonomy" id="411570"/>
    <lineage>
        <taxon>Bacteria</taxon>
        <taxon>Bacillati</taxon>
        <taxon>Bacillota</taxon>
        <taxon>Tissierellia</taxon>
        <taxon>Tissierellales</taxon>
        <taxon>Peptoniphilaceae</taxon>
        <taxon>Peptoniphilus</taxon>
    </lineage>
</organism>
<dbReference type="Gene3D" id="3.10.129.10">
    <property type="entry name" value="Hotdog Thioesterase"/>
    <property type="match status" value="1"/>
</dbReference>
<evidence type="ECO:0000313" key="3">
    <source>
        <dbReference type="Proteomes" id="UP001549162"/>
    </source>
</evidence>
<dbReference type="InterPro" id="IPR025540">
    <property type="entry name" value="FlK"/>
</dbReference>
<protein>
    <submittedName>
        <fullName evidence="2">Thioesterase</fullName>
    </submittedName>
</protein>
<reference evidence="2 3" key="1">
    <citation type="submission" date="2024-06" db="EMBL/GenBank/DDBJ databases">
        <title>Genomic Encyclopedia of Type Strains, Phase IV (KMG-IV): sequencing the most valuable type-strain genomes for metagenomic binning, comparative biology and taxonomic classification.</title>
        <authorList>
            <person name="Goeker M."/>
        </authorList>
    </citation>
    <scope>NUCLEOTIDE SEQUENCE [LARGE SCALE GENOMIC DNA]</scope>
    <source>
        <strain evidence="2 3">DSM 21460</strain>
    </source>
</reference>
<dbReference type="Pfam" id="PF22636">
    <property type="entry name" value="FlK"/>
    <property type="match status" value="1"/>
</dbReference>
<dbReference type="SUPFAM" id="SSF54637">
    <property type="entry name" value="Thioesterase/thiol ester dehydrase-isomerase"/>
    <property type="match status" value="1"/>
</dbReference>
<feature type="domain" description="Fluoroacetyl-CoA-specific thioesterase-like" evidence="1">
    <location>
        <begin position="2"/>
        <end position="60"/>
    </location>
</feature>
<comment type="caution">
    <text evidence="2">The sequence shown here is derived from an EMBL/GenBank/DDBJ whole genome shotgun (WGS) entry which is preliminary data.</text>
</comment>
<evidence type="ECO:0000259" key="1">
    <source>
        <dbReference type="Pfam" id="PF22636"/>
    </source>
</evidence>
<evidence type="ECO:0000313" key="2">
    <source>
        <dbReference type="EMBL" id="MET3616821.1"/>
    </source>
</evidence>
<dbReference type="PANTHER" id="PTHR36934">
    <property type="entry name" value="BLR0278 PROTEIN"/>
    <property type="match status" value="1"/>
</dbReference>
<dbReference type="EMBL" id="JBEPMA010000002">
    <property type="protein sequence ID" value="MET3616821.1"/>
    <property type="molecule type" value="Genomic_DNA"/>
</dbReference>
<dbReference type="PANTHER" id="PTHR36934:SF1">
    <property type="entry name" value="THIOESTERASE DOMAIN-CONTAINING PROTEIN"/>
    <property type="match status" value="1"/>
</dbReference>
<keyword evidence="3" id="KW-1185">Reference proteome</keyword>
<sequence length="67" mass="7680">MSVGTNINLDQLAPSPIGHEIRCIAKLVEQNKRKYVFDVTAYDEDKIIGKSTHTRYIVDLEKFTNKL</sequence>
<dbReference type="RefSeq" id="WP_354366827.1">
    <property type="nucleotide sequence ID" value="NZ_JBEPMA010000002.1"/>
</dbReference>
<dbReference type="InterPro" id="IPR029069">
    <property type="entry name" value="HotDog_dom_sf"/>
</dbReference>
<proteinExistence type="predicted"/>
<accession>A0ABV2J7R3</accession>
<name>A0ABV2J7R3_9FIRM</name>
<dbReference type="InterPro" id="IPR054485">
    <property type="entry name" value="FlK-like_dom"/>
</dbReference>